<keyword evidence="1" id="KW-0696">RNA-directed RNA polymerase</keyword>
<reference evidence="1" key="1">
    <citation type="submission" date="2024-06" db="EMBL/GenBank/DDBJ databases">
        <title>Study of the virome of Pytophthora cinnamomi.</title>
        <authorList>
            <person name="Botella L."/>
            <person name="Jung T."/>
        </authorList>
    </citation>
    <scope>NUCLEOTIDE SEQUENCE</scope>
    <source>
        <strain evidence="1">Variant 1_Chilean</strain>
    </source>
</reference>
<dbReference type="GO" id="GO:0003968">
    <property type="term" value="F:RNA-directed RNA polymerase activity"/>
    <property type="evidence" value="ECO:0007669"/>
    <property type="project" value="UniProtKB-KW"/>
</dbReference>
<keyword evidence="1" id="KW-0808">Transferase</keyword>
<organism evidence="1">
    <name type="scientific">Phytophthora cinnamomi ormycovirus 1-1</name>
    <dbReference type="NCBI Taxonomy" id="3239319"/>
    <lineage>
        <taxon>Viruses</taxon>
        <taxon>Riboviria</taxon>
        <taxon>Orthornavirae</taxon>
        <taxon>Orpoviricetes</taxon>
        <taxon>Bormycovirales</taxon>
        <taxon>Deltanormycoviridae</taxon>
        <taxon>Bormycovirus</taxon>
        <taxon>Bormycovirus unphytophthorae</taxon>
    </lineage>
</organism>
<keyword evidence="1" id="KW-0548">Nucleotidyltransferase</keyword>
<sequence>MSPYKETSVCTTDLELTSKVANLSADTQNICRHSYGPEYVNTSDPNLAARYSDIAELSSVLERISPDRFVLNEDSPRPEIYSKSSYIRQPISFPNNCVIPDYVRRIFLSDSAENIWSAGLEARDEYDRTGNSYLLELSHVCLCVALYGKECIGLRDPNIKLGSYIYNTVNFGPSFATFLKKLRNVHTTWCFKAHGNAVTREYLEYRSEIIEAAKIYFPALDLEKSRRSYDNFLNESYLILYDDDTTDFEYSFIEEEFDEDYIEAFEDALRRIIPMKDIADPTLEEEAFWVSDSKTFDSEGLSKKINRSIIRENPKSRGQLTHDLKFCRTKIVVGPANIRDSWIGDLDSLYTVKRISHDLRQLVADIEYSAMAQPMVVSKRMERFRDLSTHYIMLDFKKAGLTFPHVLLKSIKKILKEIYPTVESFDYIDAFVGCDVYDYGTWRKPLRGTGLGNGNEIVTLAQCAVADIMHRKLDWDAIIYNDDGVWKTDSGNQRRNMGSIVGFFKNLGFIINYKKTFFSRRNIFCEEYWSPEEFWLKKQRFFLNISNIFLSRTIFEAKKSYHQCKASLIGTIYDFDLDSQVKRFWGYEAHPFEYELPTSLGGWNFVEDSNLNSCFRWFERRNRFVAPHIRSHIDTAKRFMSYLILKGGLDKFFSTRIEYGRKITEGMLDCMPRNILSDFERSANAFYGISNNDDIISQEIQLLNSRSYKSSRPAIVVGAPKKNQLSLEER</sequence>
<proteinExistence type="predicted"/>
<protein>
    <submittedName>
        <fullName evidence="1">RNA-dependent RNA polymerase</fullName>
    </submittedName>
</protein>
<name>A0AB39J9G9_9VIRU</name>
<accession>A0AB39J9G9</accession>
<evidence type="ECO:0000313" key="1">
    <source>
        <dbReference type="EMBL" id="XDO01613.1"/>
    </source>
</evidence>
<dbReference type="EMBL" id="PP891751">
    <property type="protein sequence ID" value="XDO01613.1"/>
    <property type="molecule type" value="Genomic_RNA"/>
</dbReference>